<evidence type="ECO:0000256" key="2">
    <source>
        <dbReference type="SAM" id="MobiDB-lite"/>
    </source>
</evidence>
<feature type="region of interest" description="Disordered" evidence="2">
    <location>
        <begin position="1"/>
        <end position="33"/>
    </location>
</feature>
<dbReference type="EMBL" id="CAUJNA010000200">
    <property type="protein sequence ID" value="CAJ1373488.1"/>
    <property type="molecule type" value="Genomic_DNA"/>
</dbReference>
<accession>A0AA36HSN4</accession>
<reference evidence="3" key="1">
    <citation type="submission" date="2023-08" db="EMBL/GenBank/DDBJ databases">
        <authorList>
            <person name="Chen Y."/>
            <person name="Shah S."/>
            <person name="Dougan E. K."/>
            <person name="Thang M."/>
            <person name="Chan C."/>
        </authorList>
    </citation>
    <scope>NUCLEOTIDE SEQUENCE</scope>
</reference>
<evidence type="ECO:0000313" key="4">
    <source>
        <dbReference type="Proteomes" id="UP001178507"/>
    </source>
</evidence>
<feature type="region of interest" description="Disordered" evidence="2">
    <location>
        <begin position="468"/>
        <end position="487"/>
    </location>
</feature>
<keyword evidence="1" id="KW-0175">Coiled coil</keyword>
<keyword evidence="4" id="KW-1185">Reference proteome</keyword>
<evidence type="ECO:0000313" key="3">
    <source>
        <dbReference type="EMBL" id="CAJ1373488.1"/>
    </source>
</evidence>
<organism evidence="3 4">
    <name type="scientific">Effrenium voratum</name>
    <dbReference type="NCBI Taxonomy" id="2562239"/>
    <lineage>
        <taxon>Eukaryota</taxon>
        <taxon>Sar</taxon>
        <taxon>Alveolata</taxon>
        <taxon>Dinophyceae</taxon>
        <taxon>Suessiales</taxon>
        <taxon>Symbiodiniaceae</taxon>
        <taxon>Effrenium</taxon>
    </lineage>
</organism>
<comment type="caution">
    <text evidence="3">The sequence shown here is derived from an EMBL/GenBank/DDBJ whole genome shotgun (WGS) entry which is preliminary data.</text>
</comment>
<name>A0AA36HSN4_9DINO</name>
<sequence>MSRAGPTRATGPNGAFTQSGRKPALGGALGPTREDAKTAYDATFEYSQRLSQQVLSLEADNVELQDAKRALLAENAALQAKVRELQDKCDKVQATAIFTHQDKEAAILQAREALQSRQAEVMLARKSEEDLKRQAEALASDNLRLNGIAEKLQTERSQLQRTVLGLEASIEAFQEELRLRAEREGQSMGERGALERRLEGACLQNARLARLGELHHADLAELQRSSAELLQQRQRTAQATEELQASRRDVAWLRAKLAELDGSAGHWRSEAERWRHASGAAAAQAPRLEEAVHRESALADSLRGRIAELEEHLAKVLKVQVSAEAECAGLRSQLASSRGEAEHLAKTASRLAGERSHAEQQAQLAATAKMEADRRCHVLELEHLPELVAKQQANTSDLASLRSRLAQLEGENTILKGQVSQSEVLVKGLRTELADVCASLGRQPAGVWRPCSDVRSAWTERSFASAPSRSLHGFQPTSAVPMPLSNQ</sequence>
<dbReference type="Proteomes" id="UP001178507">
    <property type="component" value="Unassembled WGS sequence"/>
</dbReference>
<feature type="coiled-coil region" evidence="1">
    <location>
        <begin position="299"/>
        <end position="326"/>
    </location>
</feature>
<feature type="coiled-coil region" evidence="1">
    <location>
        <begin position="47"/>
        <end position="95"/>
    </location>
</feature>
<gene>
    <name evidence="3" type="ORF">EVOR1521_LOCUS3292</name>
</gene>
<evidence type="ECO:0000256" key="1">
    <source>
        <dbReference type="SAM" id="Coils"/>
    </source>
</evidence>
<feature type="coiled-coil region" evidence="1">
    <location>
        <begin position="149"/>
        <end position="176"/>
    </location>
</feature>
<proteinExistence type="predicted"/>
<dbReference type="AlphaFoldDB" id="A0AA36HSN4"/>
<protein>
    <submittedName>
        <fullName evidence="3">Uncharacterized protein</fullName>
    </submittedName>
</protein>